<proteinExistence type="predicted"/>
<dbReference type="AlphaFoldDB" id="A0A8S3GT52"/>
<feature type="compositionally biased region" description="Low complexity" evidence="1">
    <location>
        <begin position="103"/>
        <end position="112"/>
    </location>
</feature>
<feature type="region of interest" description="Disordered" evidence="1">
    <location>
        <begin position="88"/>
        <end position="126"/>
    </location>
</feature>
<evidence type="ECO:0000256" key="1">
    <source>
        <dbReference type="SAM" id="MobiDB-lite"/>
    </source>
</evidence>
<name>A0A8S3GT52_9BILA</name>
<gene>
    <name evidence="2" type="ORF">SMN809_LOCUS66140</name>
</gene>
<dbReference type="EMBL" id="CAJOBI010312743">
    <property type="protein sequence ID" value="CAF5172360.1"/>
    <property type="molecule type" value="Genomic_DNA"/>
</dbReference>
<feature type="compositionally biased region" description="Polar residues" evidence="1">
    <location>
        <begin position="13"/>
        <end position="34"/>
    </location>
</feature>
<protein>
    <submittedName>
        <fullName evidence="2">Uncharacterized protein</fullName>
    </submittedName>
</protein>
<sequence length="126" mass="13944">MSGAAPWKLASAKQATTTNMNGSQSNCSGYGTSPRNTDEIITYMRINRCDFIWPVMAHNVAGLGDKHSQLQKLLSNVDLLLRDLKSDYSARRKRSTSPPPHLSPSQQPSKSPNITTNNELDQNRSK</sequence>
<feature type="region of interest" description="Disordered" evidence="1">
    <location>
        <begin position="1"/>
        <end position="34"/>
    </location>
</feature>
<reference evidence="2" key="1">
    <citation type="submission" date="2021-02" db="EMBL/GenBank/DDBJ databases">
        <authorList>
            <person name="Nowell W R."/>
        </authorList>
    </citation>
    <scope>NUCLEOTIDE SEQUENCE</scope>
</reference>
<accession>A0A8S3GT52</accession>
<evidence type="ECO:0000313" key="2">
    <source>
        <dbReference type="EMBL" id="CAF5172360.1"/>
    </source>
</evidence>
<organism evidence="2 3">
    <name type="scientific">Rotaria magnacalcarata</name>
    <dbReference type="NCBI Taxonomy" id="392030"/>
    <lineage>
        <taxon>Eukaryota</taxon>
        <taxon>Metazoa</taxon>
        <taxon>Spiralia</taxon>
        <taxon>Gnathifera</taxon>
        <taxon>Rotifera</taxon>
        <taxon>Eurotatoria</taxon>
        <taxon>Bdelloidea</taxon>
        <taxon>Philodinida</taxon>
        <taxon>Philodinidae</taxon>
        <taxon>Rotaria</taxon>
    </lineage>
</organism>
<comment type="caution">
    <text evidence="2">The sequence shown here is derived from an EMBL/GenBank/DDBJ whole genome shotgun (WGS) entry which is preliminary data.</text>
</comment>
<dbReference type="Proteomes" id="UP000676336">
    <property type="component" value="Unassembled WGS sequence"/>
</dbReference>
<evidence type="ECO:0000313" key="3">
    <source>
        <dbReference type="Proteomes" id="UP000676336"/>
    </source>
</evidence>